<comment type="caution">
    <text evidence="2">The sequence shown here is derived from an EMBL/GenBank/DDBJ whole genome shotgun (WGS) entry which is preliminary data.</text>
</comment>
<dbReference type="AlphaFoldDB" id="A0AAN9QQT7"/>
<protein>
    <submittedName>
        <fullName evidence="2">Uncharacterized protein</fullName>
    </submittedName>
</protein>
<sequence>MDCSLWSLSIFSRAVVYSLCDYCSIRKPYLYARLGVDFHFRLCLEPYGRLLWLSRLPVRDIPCSAIRLTEFTTGVTAKPCLGCDVILMTSLYLSLTHSAQFCKIVLTSKGVRDLRWEIVYWFRQPMNMQFLTNSIAQQLTNFVRFRFYASIQSGGVEFLNISLIVFYAYYWLRMSDDNRLLPLIAKLPGSEAKLLVHFSASYDFLPIHLCVVISYPADPN</sequence>
<evidence type="ECO:0000313" key="3">
    <source>
        <dbReference type="Proteomes" id="UP001367508"/>
    </source>
</evidence>
<accession>A0AAN9QQT7</accession>
<keyword evidence="1" id="KW-1133">Transmembrane helix</keyword>
<evidence type="ECO:0000313" key="2">
    <source>
        <dbReference type="EMBL" id="KAK7344644.1"/>
    </source>
</evidence>
<reference evidence="2 3" key="1">
    <citation type="submission" date="2024-01" db="EMBL/GenBank/DDBJ databases">
        <title>The genomes of 5 underutilized Papilionoideae crops provide insights into root nodulation and disease resistanc.</title>
        <authorList>
            <person name="Jiang F."/>
        </authorList>
    </citation>
    <scope>NUCLEOTIDE SEQUENCE [LARGE SCALE GENOMIC DNA]</scope>
    <source>
        <strain evidence="2">LVBAO_FW01</strain>
        <tissue evidence="2">Leaves</tissue>
    </source>
</reference>
<dbReference type="Proteomes" id="UP001367508">
    <property type="component" value="Unassembled WGS sequence"/>
</dbReference>
<keyword evidence="3" id="KW-1185">Reference proteome</keyword>
<name>A0AAN9QQT7_CANGL</name>
<organism evidence="2 3">
    <name type="scientific">Canavalia gladiata</name>
    <name type="common">Sword bean</name>
    <name type="synonym">Dolichos gladiatus</name>
    <dbReference type="NCBI Taxonomy" id="3824"/>
    <lineage>
        <taxon>Eukaryota</taxon>
        <taxon>Viridiplantae</taxon>
        <taxon>Streptophyta</taxon>
        <taxon>Embryophyta</taxon>
        <taxon>Tracheophyta</taxon>
        <taxon>Spermatophyta</taxon>
        <taxon>Magnoliopsida</taxon>
        <taxon>eudicotyledons</taxon>
        <taxon>Gunneridae</taxon>
        <taxon>Pentapetalae</taxon>
        <taxon>rosids</taxon>
        <taxon>fabids</taxon>
        <taxon>Fabales</taxon>
        <taxon>Fabaceae</taxon>
        <taxon>Papilionoideae</taxon>
        <taxon>50 kb inversion clade</taxon>
        <taxon>NPAAA clade</taxon>
        <taxon>indigoferoid/millettioid clade</taxon>
        <taxon>Phaseoleae</taxon>
        <taxon>Canavalia</taxon>
    </lineage>
</organism>
<proteinExistence type="predicted"/>
<dbReference type="EMBL" id="JAYMYQ010000003">
    <property type="protein sequence ID" value="KAK7344644.1"/>
    <property type="molecule type" value="Genomic_DNA"/>
</dbReference>
<feature type="transmembrane region" description="Helical" evidence="1">
    <location>
        <begin position="154"/>
        <end position="172"/>
    </location>
</feature>
<keyword evidence="1" id="KW-0472">Membrane</keyword>
<keyword evidence="1" id="KW-0812">Transmembrane</keyword>
<gene>
    <name evidence="2" type="ORF">VNO77_14521</name>
</gene>
<evidence type="ECO:0000256" key="1">
    <source>
        <dbReference type="SAM" id="Phobius"/>
    </source>
</evidence>